<dbReference type="Proteomes" id="UP000887569">
    <property type="component" value="Unplaced"/>
</dbReference>
<feature type="chain" id="PRO_5037680183" evidence="1">
    <location>
        <begin position="16"/>
        <end position="137"/>
    </location>
</feature>
<feature type="signal peptide" evidence="1">
    <location>
        <begin position="1"/>
        <end position="15"/>
    </location>
</feature>
<name>A0A914ZFZ1_PARUN</name>
<reference evidence="3" key="1">
    <citation type="submission" date="2022-11" db="UniProtKB">
        <authorList>
            <consortium name="WormBaseParasite"/>
        </authorList>
    </citation>
    <scope>IDENTIFICATION</scope>
</reference>
<organism evidence="2 3">
    <name type="scientific">Parascaris univalens</name>
    <name type="common">Nematode worm</name>
    <dbReference type="NCBI Taxonomy" id="6257"/>
    <lineage>
        <taxon>Eukaryota</taxon>
        <taxon>Metazoa</taxon>
        <taxon>Ecdysozoa</taxon>
        <taxon>Nematoda</taxon>
        <taxon>Chromadorea</taxon>
        <taxon>Rhabditida</taxon>
        <taxon>Spirurina</taxon>
        <taxon>Ascaridomorpha</taxon>
        <taxon>Ascaridoidea</taxon>
        <taxon>Ascarididae</taxon>
        <taxon>Parascaris</taxon>
    </lineage>
</organism>
<sequence length="137" mass="14991">ALLFAVTALTPSILGTPYYGVKVGNLRNDLHKFGGEVWLANETALLITNWNQRLSPGSGGLCFYFLKDKASAKADQLCKVITAPGGDYCKPIEDHLINESNGDVIAVVIPGGYKKWKRFAVVANDDKVSDVYLRNFL</sequence>
<dbReference type="WBParaSite" id="PgB02X_g117_t01">
    <property type="protein sequence ID" value="PgB02X_g117_t01"/>
    <property type="gene ID" value="PgB02X_g117"/>
</dbReference>
<accession>A0A914ZFZ1</accession>
<proteinExistence type="predicted"/>
<keyword evidence="2" id="KW-1185">Reference proteome</keyword>
<evidence type="ECO:0000313" key="3">
    <source>
        <dbReference type="WBParaSite" id="PgB02X_g117_t01"/>
    </source>
</evidence>
<protein>
    <submittedName>
        <fullName evidence="3">Uncharacterized protein</fullName>
    </submittedName>
</protein>
<evidence type="ECO:0000256" key="1">
    <source>
        <dbReference type="SAM" id="SignalP"/>
    </source>
</evidence>
<keyword evidence="1" id="KW-0732">Signal</keyword>
<evidence type="ECO:0000313" key="2">
    <source>
        <dbReference type="Proteomes" id="UP000887569"/>
    </source>
</evidence>
<dbReference type="AlphaFoldDB" id="A0A914ZFZ1"/>